<proteinExistence type="predicted"/>
<sequence length="72" mass="8544">MNPDPKTGRVDLSNVDTKTKRDFLNSIEDWVGEHAHRRYKAEYYKKKREFLSDDTMRTMGAIQRQINVLLSK</sequence>
<dbReference type="EMBL" id="BK015191">
    <property type="protein sequence ID" value="DAD95356.1"/>
    <property type="molecule type" value="Genomic_DNA"/>
</dbReference>
<organism evidence="1">
    <name type="scientific">Podoviridae sp. ctsNK10</name>
    <dbReference type="NCBI Taxonomy" id="2826582"/>
    <lineage>
        <taxon>Viruses</taxon>
        <taxon>Duplodnaviria</taxon>
        <taxon>Heunggongvirae</taxon>
        <taxon>Uroviricota</taxon>
        <taxon>Caudoviricetes</taxon>
    </lineage>
</organism>
<evidence type="ECO:0000313" key="1">
    <source>
        <dbReference type="EMBL" id="DAD95356.1"/>
    </source>
</evidence>
<reference evidence="1" key="1">
    <citation type="journal article" date="2021" name="Proc. Natl. Acad. Sci. U.S.A.">
        <title>A Catalog of Tens of Thousands of Viruses from Human Metagenomes Reveals Hidden Associations with Chronic Diseases.</title>
        <authorList>
            <person name="Tisza M.J."/>
            <person name="Buck C.B."/>
        </authorList>
    </citation>
    <scope>NUCLEOTIDE SEQUENCE</scope>
    <source>
        <strain evidence="1">CtsNK10</strain>
    </source>
</reference>
<name>A0A8S5NLX0_9CAUD</name>
<accession>A0A8S5NLX0</accession>
<protein>
    <submittedName>
        <fullName evidence="1">Uncharacterized protein</fullName>
    </submittedName>
</protein>